<proteinExistence type="predicted"/>
<keyword evidence="3" id="KW-0862">Zinc</keyword>
<accession>A0A2Z4IQP5</accession>
<dbReference type="SUPFAM" id="SSF158745">
    <property type="entry name" value="LanC-like"/>
    <property type="match status" value="1"/>
</dbReference>
<keyword evidence="1" id="KW-0547">Nucleotide-binding</keyword>
<dbReference type="InterPro" id="IPR012341">
    <property type="entry name" value="6hp_glycosidase-like_sf"/>
</dbReference>
<dbReference type="GO" id="GO:0046872">
    <property type="term" value="F:metal ion binding"/>
    <property type="evidence" value="ECO:0007669"/>
    <property type="project" value="UniProtKB-KW"/>
</dbReference>
<dbReference type="KEGG" id="scad:DN051_01325"/>
<dbReference type="GO" id="GO:0031179">
    <property type="term" value="P:peptide modification"/>
    <property type="evidence" value="ECO:0007669"/>
    <property type="project" value="InterPro"/>
</dbReference>
<dbReference type="Proteomes" id="UP000249616">
    <property type="component" value="Chromosome"/>
</dbReference>
<keyword evidence="2" id="KW-0067">ATP-binding</keyword>
<sequence length="904" mass="97865">MKGVRQVMFKKVVLDVLNTHPDSYWRIRETDYWHFVEPSRHRHRLQGWKIHVSATPDTAADILGKVSSVLVPLGVAFKFVGTPDLLHDSLSRGSDPAASGKFITVYPNDDGQFRDLLDKLHTPLTDHWGPRIMSDRQYQGGIVHYRYGGISQMTRLDDKGAVEEMIVSPDGSLVEDRRVAWFSPPSWLSDPVEQPAADAGSTKKSKSLLLADRYQVTGAIRHTNRGGVFRALDTKTDRRVVIKQSRAGIDPSSDGADARDLLRGEAAMLRRLADVAVVPELVDLFDLADQTFLVEEELAGRPLQDLVTPDEDDAPPPSDAIVLNLARQIVKTLQAVHDAGIVVGDLSPGNFLMGPDGRLQLLDLESAAEVGAPIPKLRTPGYAAPEKLESERDDVLLATPEMDRYGAGALIAALCLQRRPVTRPSGLDTGSKTSSPMDVMAADNPLIHALNPLVHGLMAFAPEDRWTWSRAERELHAAARVHPSMSTAGTPAEPDPDQLIRESLLNMISALRPQAAALVPTLGTMRRLDPRFVQAGAAGVTGVLLQAARCPAVINGGDRDLDDVLQDALVTLSRWWDRNLGRPTVTLLPGLYNGHAGMIWAAADVAQAVGDSVTLDHALEIAEQLPTRWHIPTVAHGIAGTGATMLHLWRTTGRWEFRQKALECAEHLVDTAVRKGSVGVRWMAEQNTPTAHNGIATGTAGIGRFLLSAAQILQEPRFAEVAQLAGDELVAQARLRDVDVLENGRARTYRAAWWSDQTDDGRTPHGWWGGPAGIGAFLWSLGADSNRLAYRDTAAAAAAAVRYSAPRAPLGAWWGLAGDGHFLLDIAGDEGPTSAAGRWAGLVTALLTSHATSGRQGLTLYDKRAVEWDFATGVPGVLSFLLRAHHGAAAPWMTPEPGLAPQVP</sequence>
<dbReference type="InterPro" id="IPR011009">
    <property type="entry name" value="Kinase-like_dom_sf"/>
</dbReference>
<protein>
    <recommendedName>
        <fullName evidence="4">Protein kinase domain-containing protein</fullName>
    </recommendedName>
</protein>
<keyword evidence="3" id="KW-0479">Metal-binding</keyword>
<dbReference type="GO" id="GO:0005975">
    <property type="term" value="P:carbohydrate metabolic process"/>
    <property type="evidence" value="ECO:0007669"/>
    <property type="project" value="InterPro"/>
</dbReference>
<gene>
    <name evidence="5" type="ORF">DN051_01325</name>
</gene>
<dbReference type="GO" id="GO:0004672">
    <property type="term" value="F:protein kinase activity"/>
    <property type="evidence" value="ECO:0007669"/>
    <property type="project" value="InterPro"/>
</dbReference>
<dbReference type="InterPro" id="IPR050117">
    <property type="entry name" value="MAPK"/>
</dbReference>
<evidence type="ECO:0000256" key="3">
    <source>
        <dbReference type="PIRSR" id="PIRSR607822-1"/>
    </source>
</evidence>
<name>A0A2Z4IQP5_9ACTN</name>
<dbReference type="InterPro" id="IPR000719">
    <property type="entry name" value="Prot_kinase_dom"/>
</dbReference>
<organism evidence="5 6">
    <name type="scientific">Streptomyces cadmiisoli</name>
    <dbReference type="NCBI Taxonomy" id="2184053"/>
    <lineage>
        <taxon>Bacteria</taxon>
        <taxon>Bacillati</taxon>
        <taxon>Actinomycetota</taxon>
        <taxon>Actinomycetes</taxon>
        <taxon>Kitasatosporales</taxon>
        <taxon>Streptomycetaceae</taxon>
        <taxon>Streptomyces</taxon>
        <taxon>Streptomyces aurantiacus group</taxon>
    </lineage>
</organism>
<feature type="domain" description="Protein kinase" evidence="4">
    <location>
        <begin position="214"/>
        <end position="485"/>
    </location>
</feature>
<dbReference type="InterPro" id="IPR007822">
    <property type="entry name" value="LANC-like"/>
</dbReference>
<reference evidence="5 6" key="1">
    <citation type="journal article" date="2019" name="Int. J. Syst. Evol. Microbiol.">
        <title>Streptomyces cadmiisoli sp. nov., a novel actinomycete isolated from cadmium-contaminated soil.</title>
        <authorList>
            <person name="Li K."/>
            <person name="Tang X."/>
            <person name="Zhao J."/>
            <person name="Guo Y."/>
            <person name="Tang Y."/>
            <person name="Gao J."/>
        </authorList>
    </citation>
    <scope>NUCLEOTIDE SEQUENCE [LARGE SCALE GENOMIC DNA]</scope>
    <source>
        <strain evidence="5 6">ZFG47</strain>
    </source>
</reference>
<dbReference type="Gene3D" id="1.50.10.10">
    <property type="match status" value="1"/>
</dbReference>
<dbReference type="InterPro" id="IPR057929">
    <property type="entry name" value="RamC_N"/>
</dbReference>
<dbReference type="PROSITE" id="PS50011">
    <property type="entry name" value="PROTEIN_KINASE_DOM"/>
    <property type="match status" value="1"/>
</dbReference>
<evidence type="ECO:0000313" key="6">
    <source>
        <dbReference type="Proteomes" id="UP000249616"/>
    </source>
</evidence>
<dbReference type="Pfam" id="PF05147">
    <property type="entry name" value="LANC_like"/>
    <property type="match status" value="1"/>
</dbReference>
<dbReference type="NCBIfam" id="NF038150">
    <property type="entry name" value="lanthi_synth_IV"/>
    <property type="match status" value="1"/>
</dbReference>
<dbReference type="EMBL" id="CP030073">
    <property type="protein sequence ID" value="AWW35481.1"/>
    <property type="molecule type" value="Genomic_DNA"/>
</dbReference>
<dbReference type="PANTHER" id="PTHR24055">
    <property type="entry name" value="MITOGEN-ACTIVATED PROTEIN KINASE"/>
    <property type="match status" value="1"/>
</dbReference>
<dbReference type="SMART" id="SM00220">
    <property type="entry name" value="S_TKc"/>
    <property type="match status" value="1"/>
</dbReference>
<dbReference type="AlphaFoldDB" id="A0A2Z4IQP5"/>
<dbReference type="Gene3D" id="1.10.510.10">
    <property type="entry name" value="Transferase(Phosphotransferase) domain 1"/>
    <property type="match status" value="1"/>
</dbReference>
<evidence type="ECO:0000259" key="4">
    <source>
        <dbReference type="PROSITE" id="PS50011"/>
    </source>
</evidence>
<dbReference type="Pfam" id="PF00069">
    <property type="entry name" value="Pkinase"/>
    <property type="match status" value="1"/>
</dbReference>
<evidence type="ECO:0000256" key="1">
    <source>
        <dbReference type="ARBA" id="ARBA00022741"/>
    </source>
</evidence>
<dbReference type="Gene3D" id="3.30.200.20">
    <property type="entry name" value="Phosphorylase Kinase, domain 1"/>
    <property type="match status" value="1"/>
</dbReference>
<dbReference type="GO" id="GO:0005524">
    <property type="term" value="F:ATP binding"/>
    <property type="evidence" value="ECO:0007669"/>
    <property type="project" value="UniProtKB-KW"/>
</dbReference>
<dbReference type="Pfam" id="PF25816">
    <property type="entry name" value="RamC_N"/>
    <property type="match status" value="1"/>
</dbReference>
<feature type="binding site" evidence="3">
    <location>
        <position position="636"/>
    </location>
    <ligand>
        <name>Zn(2+)</name>
        <dbReference type="ChEBI" id="CHEBI:29105"/>
    </ligand>
</feature>
<keyword evidence="6" id="KW-1185">Reference proteome</keyword>
<evidence type="ECO:0000256" key="2">
    <source>
        <dbReference type="ARBA" id="ARBA00022840"/>
    </source>
</evidence>
<evidence type="ECO:0000313" key="5">
    <source>
        <dbReference type="EMBL" id="AWW35481.1"/>
    </source>
</evidence>
<dbReference type="SMART" id="SM01260">
    <property type="entry name" value="LANC_like"/>
    <property type="match status" value="1"/>
</dbReference>
<dbReference type="SUPFAM" id="SSF56112">
    <property type="entry name" value="Protein kinase-like (PK-like)"/>
    <property type="match status" value="1"/>
</dbReference>